<name>A0A1D3CWW5_9EIME</name>
<dbReference type="AlphaFoldDB" id="A0A1D3CWW5"/>
<reference evidence="8 9" key="1">
    <citation type="journal article" date="2016" name="BMC Genomics">
        <title>Comparative genomics reveals Cyclospora cayetanensis possesses coccidia-like metabolism and invasion components but unique surface antigens.</title>
        <authorList>
            <person name="Liu S."/>
            <person name="Wang L."/>
            <person name="Zheng H."/>
            <person name="Xu Z."/>
            <person name="Roellig D.M."/>
            <person name="Li N."/>
            <person name="Frace M.A."/>
            <person name="Tang K."/>
            <person name="Arrowood M.J."/>
            <person name="Moss D.M."/>
            <person name="Zhang L."/>
            <person name="Feng Y."/>
            <person name="Xiao L."/>
        </authorList>
    </citation>
    <scope>NUCLEOTIDE SEQUENCE [LARGE SCALE GENOMIC DNA]</scope>
    <source>
        <strain evidence="8 9">CHN_HEN01</strain>
    </source>
</reference>
<feature type="transmembrane region" description="Helical" evidence="7">
    <location>
        <begin position="446"/>
        <end position="468"/>
    </location>
</feature>
<keyword evidence="2" id="KW-0813">Transport</keyword>
<feature type="transmembrane region" description="Helical" evidence="7">
    <location>
        <begin position="354"/>
        <end position="374"/>
    </location>
</feature>
<feature type="transmembrane region" description="Helical" evidence="7">
    <location>
        <begin position="386"/>
        <end position="405"/>
    </location>
</feature>
<dbReference type="InterPro" id="IPR052983">
    <property type="entry name" value="MFS_Riboflavin_Transporter"/>
</dbReference>
<feature type="region of interest" description="Disordered" evidence="6">
    <location>
        <begin position="269"/>
        <end position="288"/>
    </location>
</feature>
<feature type="transmembrane region" description="Helical" evidence="7">
    <location>
        <begin position="474"/>
        <end position="495"/>
    </location>
</feature>
<evidence type="ECO:0000256" key="5">
    <source>
        <dbReference type="ARBA" id="ARBA00023136"/>
    </source>
</evidence>
<keyword evidence="5 7" id="KW-0472">Membrane</keyword>
<dbReference type="InParanoid" id="A0A1D3CWW5"/>
<evidence type="ECO:0000256" key="3">
    <source>
        <dbReference type="ARBA" id="ARBA00022692"/>
    </source>
</evidence>
<keyword evidence="3 7" id="KW-0812">Transmembrane</keyword>
<comment type="subcellular location">
    <subcellularLocation>
        <location evidence="1">Membrane</location>
        <topology evidence="1">Multi-pass membrane protein</topology>
    </subcellularLocation>
</comment>
<evidence type="ECO:0000313" key="9">
    <source>
        <dbReference type="Proteomes" id="UP000095192"/>
    </source>
</evidence>
<feature type="transmembrane region" description="Helical" evidence="7">
    <location>
        <begin position="411"/>
        <end position="434"/>
    </location>
</feature>
<feature type="transmembrane region" description="Helical" evidence="7">
    <location>
        <begin position="129"/>
        <end position="151"/>
    </location>
</feature>
<dbReference type="Pfam" id="PF07690">
    <property type="entry name" value="MFS_1"/>
    <property type="match status" value="1"/>
</dbReference>
<dbReference type="Proteomes" id="UP000095192">
    <property type="component" value="Unassembled WGS sequence"/>
</dbReference>
<evidence type="ECO:0000256" key="2">
    <source>
        <dbReference type="ARBA" id="ARBA00022448"/>
    </source>
</evidence>
<dbReference type="EMBL" id="JROU02001668">
    <property type="protein sequence ID" value="OEH75681.1"/>
    <property type="molecule type" value="Genomic_DNA"/>
</dbReference>
<accession>A0A1D3CWW5</accession>
<feature type="transmembrane region" description="Helical" evidence="7">
    <location>
        <begin position="189"/>
        <end position="208"/>
    </location>
</feature>
<dbReference type="PANTHER" id="PTHR43385">
    <property type="entry name" value="RIBOFLAVIN TRANSPORTER RIBJ"/>
    <property type="match status" value="1"/>
</dbReference>
<evidence type="ECO:0000256" key="6">
    <source>
        <dbReference type="SAM" id="MobiDB-lite"/>
    </source>
</evidence>
<dbReference type="PANTHER" id="PTHR43385:SF1">
    <property type="entry name" value="RIBOFLAVIN TRANSPORTER RIBJ"/>
    <property type="match status" value="1"/>
</dbReference>
<dbReference type="InterPro" id="IPR011701">
    <property type="entry name" value="MFS"/>
</dbReference>
<dbReference type="SUPFAM" id="SSF103473">
    <property type="entry name" value="MFS general substrate transporter"/>
    <property type="match status" value="1"/>
</dbReference>
<dbReference type="VEuPathDB" id="ToxoDB:cyc_03064"/>
<evidence type="ECO:0000256" key="1">
    <source>
        <dbReference type="ARBA" id="ARBA00004141"/>
    </source>
</evidence>
<feature type="compositionally biased region" description="Basic and acidic residues" evidence="6">
    <location>
        <begin position="270"/>
        <end position="279"/>
    </location>
</feature>
<evidence type="ECO:0000313" key="8">
    <source>
        <dbReference type="EMBL" id="OEH75681.1"/>
    </source>
</evidence>
<organism evidence="8 9">
    <name type="scientific">Cyclospora cayetanensis</name>
    <dbReference type="NCBI Taxonomy" id="88456"/>
    <lineage>
        <taxon>Eukaryota</taxon>
        <taxon>Sar</taxon>
        <taxon>Alveolata</taxon>
        <taxon>Apicomplexa</taxon>
        <taxon>Conoidasida</taxon>
        <taxon>Coccidia</taxon>
        <taxon>Eucoccidiorida</taxon>
        <taxon>Eimeriorina</taxon>
        <taxon>Eimeriidae</taxon>
        <taxon>Cyclospora</taxon>
    </lineage>
</organism>
<evidence type="ECO:0000256" key="4">
    <source>
        <dbReference type="ARBA" id="ARBA00022989"/>
    </source>
</evidence>
<keyword evidence="4 7" id="KW-1133">Transmembrane helix</keyword>
<feature type="transmembrane region" description="Helical" evidence="7">
    <location>
        <begin position="58"/>
        <end position="85"/>
    </location>
</feature>
<feature type="transmembrane region" description="Helical" evidence="7">
    <location>
        <begin position="97"/>
        <end position="117"/>
    </location>
</feature>
<sequence>MSSSDPGANSEISTPWASRGAAGTLFHSGHNSNSCISDGRNDSTYSTRKAPTKLRGASCLLGGVLLHIALGTVYTFGVSSVYLISFLKNRTDPTLRISASATLMAAEFSAMAIGMPLGGALERKFGPRVVSLLGGFVFVSGVYASKFTIAYGFLPFLLSYGVLYGFGLGVAYTNPLVAALRWFPDQQGLVSGLITAGFGLGSVLFAPLQQQLLNPTGIPPAWMPYQEAPQELYYDDELILKRVPSLFPRIAFVYAALVAAAASLICNPPDTHEKEEKKQQHQQQHPRRHTLAILQPESEQQLPLAAVLKSQPFRLLWTLFLLQGFSILFVASFWKALAATSGAPAAASQQLTETQLAVVGATASAFNAMGRILWGKYADVKTPQEALCLLAGIWSGALLLLSRAADVHPLLYVVAVCLNFFCLGGNFALFPAATATLFGQQAVGRVYGFVFMAQLGSSLMGAIVLPALIQHLGTPAACRVVSVCCFTVTAVLLATMRTRAWEPFKPQ</sequence>
<dbReference type="InterPro" id="IPR036259">
    <property type="entry name" value="MFS_trans_sf"/>
</dbReference>
<dbReference type="VEuPathDB" id="ToxoDB:LOC34619819"/>
<evidence type="ECO:0000256" key="7">
    <source>
        <dbReference type="SAM" id="Phobius"/>
    </source>
</evidence>
<keyword evidence="9" id="KW-1185">Reference proteome</keyword>
<feature type="transmembrane region" description="Helical" evidence="7">
    <location>
        <begin position="157"/>
        <end position="177"/>
    </location>
</feature>
<dbReference type="GO" id="GO:0022857">
    <property type="term" value="F:transmembrane transporter activity"/>
    <property type="evidence" value="ECO:0007669"/>
    <property type="project" value="InterPro"/>
</dbReference>
<dbReference type="Gene3D" id="1.20.1250.20">
    <property type="entry name" value="MFS general substrate transporter like domains"/>
    <property type="match status" value="2"/>
</dbReference>
<dbReference type="GO" id="GO:0016020">
    <property type="term" value="C:membrane"/>
    <property type="evidence" value="ECO:0007669"/>
    <property type="project" value="UniProtKB-SubCell"/>
</dbReference>
<gene>
    <name evidence="8" type="ORF">cyc_03064</name>
</gene>
<proteinExistence type="predicted"/>
<protein>
    <submittedName>
        <fullName evidence="8">Major facilitator family protein</fullName>
    </submittedName>
</protein>
<feature type="transmembrane region" description="Helical" evidence="7">
    <location>
        <begin position="315"/>
        <end position="334"/>
    </location>
</feature>
<comment type="caution">
    <text evidence="8">The sequence shown here is derived from an EMBL/GenBank/DDBJ whole genome shotgun (WGS) entry which is preliminary data.</text>
</comment>